<evidence type="ECO:0000256" key="1">
    <source>
        <dbReference type="ARBA" id="ARBA00023002"/>
    </source>
</evidence>
<sequence length="344" mass="38140">MAEEVSNKQVILKNYVRGFPKESDMEMRTTSLKLKLPEGSCGAILVKNLYLSCDPYMRSRMSKLEGHYTESFTPGSPIGGFGVSEVLDSSHSNFKKGDLLWGLTGWEEHSIITAPETLFKIEHTDVPLSYYTGILGMPGLTAYSGFFEICSPKKGDNVFISAASGAVGQLVGQFAKLAGCYVVGSAGTKEKVDLLKQKFGFDEGFNYKDEQDLEAVLKRYFPDGIDIYFENVGGKMLDAVLLNMRLHSRIAVCGMISQYNLEQSEGVQNLFCLITKRIRMEGFLVFDYYHLYPKFLQMILPLIKEGKIVYVEDIAEGLENGPSALIGLFSGRNVGKQVVAVTRG</sequence>
<evidence type="ECO:0000259" key="3">
    <source>
        <dbReference type="Pfam" id="PF16884"/>
    </source>
</evidence>
<dbReference type="InterPro" id="IPR045010">
    <property type="entry name" value="MDR_fam"/>
</dbReference>
<evidence type="ECO:0000259" key="2">
    <source>
        <dbReference type="Pfam" id="PF00107"/>
    </source>
</evidence>
<dbReference type="GO" id="GO:0016491">
    <property type="term" value="F:oxidoreductase activity"/>
    <property type="evidence" value="ECO:0007669"/>
    <property type="project" value="UniProtKB-KW"/>
</dbReference>
<dbReference type="PANTHER" id="PTHR43205:SF7">
    <property type="entry name" value="PROSTAGLANDIN REDUCTASE 1"/>
    <property type="match status" value="1"/>
</dbReference>
<dbReference type="InterPro" id="IPR036291">
    <property type="entry name" value="NAD(P)-bd_dom_sf"/>
</dbReference>
<protein>
    <submittedName>
        <fullName evidence="4">Uncharacterized protein</fullName>
    </submittedName>
</protein>
<reference evidence="4 5" key="1">
    <citation type="submission" date="2024-11" db="EMBL/GenBank/DDBJ databases">
        <title>A near-complete genome assembly of Cinchona calisaya.</title>
        <authorList>
            <person name="Lian D.C."/>
            <person name="Zhao X.W."/>
            <person name="Wei L."/>
        </authorList>
    </citation>
    <scope>NUCLEOTIDE SEQUENCE [LARGE SCALE GENOMIC DNA]</scope>
    <source>
        <tissue evidence="4">Nenye</tissue>
    </source>
</reference>
<keyword evidence="5" id="KW-1185">Reference proteome</keyword>
<dbReference type="CDD" id="cd08295">
    <property type="entry name" value="double_bond_reductase_like"/>
    <property type="match status" value="1"/>
</dbReference>
<evidence type="ECO:0000313" key="4">
    <source>
        <dbReference type="EMBL" id="KAL3506936.1"/>
    </source>
</evidence>
<dbReference type="EMBL" id="JBJUIK010000013">
    <property type="protein sequence ID" value="KAL3506936.1"/>
    <property type="molecule type" value="Genomic_DNA"/>
</dbReference>
<dbReference type="SUPFAM" id="SSF51735">
    <property type="entry name" value="NAD(P)-binding Rossmann-fold domains"/>
    <property type="match status" value="1"/>
</dbReference>
<organism evidence="4 5">
    <name type="scientific">Cinchona calisaya</name>
    <dbReference type="NCBI Taxonomy" id="153742"/>
    <lineage>
        <taxon>Eukaryota</taxon>
        <taxon>Viridiplantae</taxon>
        <taxon>Streptophyta</taxon>
        <taxon>Embryophyta</taxon>
        <taxon>Tracheophyta</taxon>
        <taxon>Spermatophyta</taxon>
        <taxon>Magnoliopsida</taxon>
        <taxon>eudicotyledons</taxon>
        <taxon>Gunneridae</taxon>
        <taxon>Pentapetalae</taxon>
        <taxon>asterids</taxon>
        <taxon>lamiids</taxon>
        <taxon>Gentianales</taxon>
        <taxon>Rubiaceae</taxon>
        <taxon>Cinchonoideae</taxon>
        <taxon>Cinchoneae</taxon>
        <taxon>Cinchona</taxon>
    </lineage>
</organism>
<dbReference type="PANTHER" id="PTHR43205">
    <property type="entry name" value="PROSTAGLANDIN REDUCTASE"/>
    <property type="match status" value="1"/>
</dbReference>
<feature type="domain" description="Oxidoreductase N-terminal" evidence="3">
    <location>
        <begin position="8"/>
        <end position="118"/>
    </location>
</feature>
<name>A0ABD2YJQ2_9GENT</name>
<dbReference type="Pfam" id="PF00107">
    <property type="entry name" value="ADH_zinc_N"/>
    <property type="match status" value="1"/>
</dbReference>
<dbReference type="InterPro" id="IPR041694">
    <property type="entry name" value="ADH_N_2"/>
</dbReference>
<dbReference type="InterPro" id="IPR013149">
    <property type="entry name" value="ADH-like_C"/>
</dbReference>
<dbReference type="Proteomes" id="UP001630127">
    <property type="component" value="Unassembled WGS sequence"/>
</dbReference>
<dbReference type="Pfam" id="PF16884">
    <property type="entry name" value="ADH_N_2"/>
    <property type="match status" value="1"/>
</dbReference>
<comment type="caution">
    <text evidence="4">The sequence shown here is derived from an EMBL/GenBank/DDBJ whole genome shotgun (WGS) entry which is preliminary data.</text>
</comment>
<keyword evidence="1" id="KW-0560">Oxidoreductase</keyword>
<feature type="domain" description="Alcohol dehydrogenase-like C-terminal" evidence="2">
    <location>
        <begin position="166"/>
        <end position="299"/>
    </location>
</feature>
<proteinExistence type="predicted"/>
<dbReference type="Gene3D" id="3.90.180.10">
    <property type="entry name" value="Medium-chain alcohol dehydrogenases, catalytic domain"/>
    <property type="match status" value="1"/>
</dbReference>
<dbReference type="InterPro" id="IPR011032">
    <property type="entry name" value="GroES-like_sf"/>
</dbReference>
<dbReference type="FunFam" id="3.40.50.720:FF:000121">
    <property type="entry name" value="Prostaglandin reductase 2"/>
    <property type="match status" value="1"/>
</dbReference>
<gene>
    <name evidence="4" type="ORF">ACH5RR_032318</name>
</gene>
<dbReference type="SUPFAM" id="SSF50129">
    <property type="entry name" value="GroES-like"/>
    <property type="match status" value="1"/>
</dbReference>
<evidence type="ECO:0000313" key="5">
    <source>
        <dbReference type="Proteomes" id="UP001630127"/>
    </source>
</evidence>
<dbReference type="Gene3D" id="3.40.50.720">
    <property type="entry name" value="NAD(P)-binding Rossmann-like Domain"/>
    <property type="match status" value="1"/>
</dbReference>
<dbReference type="AlphaFoldDB" id="A0ABD2YJQ2"/>
<accession>A0ABD2YJQ2</accession>